<dbReference type="Proteomes" id="UP000644660">
    <property type="component" value="Unassembled WGS sequence"/>
</dbReference>
<organism evidence="3 4">
    <name type="scientific">Maudiozyma barnettii</name>
    <dbReference type="NCBI Taxonomy" id="61262"/>
    <lineage>
        <taxon>Eukaryota</taxon>
        <taxon>Fungi</taxon>
        <taxon>Dikarya</taxon>
        <taxon>Ascomycota</taxon>
        <taxon>Saccharomycotina</taxon>
        <taxon>Saccharomycetes</taxon>
        <taxon>Saccharomycetales</taxon>
        <taxon>Saccharomycetaceae</taxon>
        <taxon>Maudiozyma</taxon>
    </lineage>
</organism>
<feature type="compositionally biased region" description="Basic and acidic residues" evidence="1">
    <location>
        <begin position="66"/>
        <end position="75"/>
    </location>
</feature>
<evidence type="ECO:0000256" key="1">
    <source>
        <dbReference type="SAM" id="MobiDB-lite"/>
    </source>
</evidence>
<accession>A0A8H2VD50</accession>
<evidence type="ECO:0000259" key="2">
    <source>
        <dbReference type="Pfam" id="PF10338"/>
    </source>
</evidence>
<dbReference type="AlphaFoldDB" id="A0A8H2VD50"/>
<protein>
    <recommendedName>
        <fullName evidence="2">DUF2423 domain-containing protein</fullName>
    </recommendedName>
</protein>
<dbReference type="GO" id="GO:0030687">
    <property type="term" value="C:preribosome, large subunit precursor"/>
    <property type="evidence" value="ECO:0007669"/>
    <property type="project" value="TreeGrafter"/>
</dbReference>
<feature type="domain" description="DUF2423" evidence="2">
    <location>
        <begin position="1"/>
        <end position="44"/>
    </location>
</feature>
<comment type="caution">
    <text evidence="3">The sequence shown here is derived from an EMBL/GenBank/DDBJ whole genome shotgun (WGS) entry which is preliminary data.</text>
</comment>
<keyword evidence="4" id="KW-1185">Reference proteome</keyword>
<dbReference type="GeneID" id="64856254"/>
<reference evidence="3 4" key="1">
    <citation type="submission" date="2020-05" db="EMBL/GenBank/DDBJ databases">
        <authorList>
            <person name="Casaregola S."/>
            <person name="Devillers H."/>
            <person name="Grondin C."/>
        </authorList>
    </citation>
    <scope>NUCLEOTIDE SEQUENCE [LARGE SCALE GENOMIC DNA]</scope>
    <source>
        <strain evidence="3 4">CLIB 1767</strain>
    </source>
</reference>
<name>A0A8H2VD50_9SACH</name>
<sequence length="107" mass="12317">MAKSLRASSHLNAKAIKRKAVFQKVVDARESRIADKLKKDLIEQKLKELKEKNPEAASTMDVDDLPTPKKEESKKVSTSGWRDANHHVYKKNKKLRRAKKRGSFTKF</sequence>
<dbReference type="PANTHER" id="PTHR28219">
    <property type="entry name" value="UPF0642 PROTEIN YBL028C"/>
    <property type="match status" value="1"/>
</dbReference>
<feature type="region of interest" description="Disordered" evidence="1">
    <location>
        <begin position="48"/>
        <end position="107"/>
    </location>
</feature>
<dbReference type="PANTHER" id="PTHR28219:SF1">
    <property type="entry name" value="UPF0642 PROTEIN YBL028C"/>
    <property type="match status" value="1"/>
</dbReference>
<gene>
    <name evidence="3" type="ORF">KABA2_02S11770</name>
</gene>
<evidence type="ECO:0000313" key="3">
    <source>
        <dbReference type="EMBL" id="CAB4253101.1"/>
    </source>
</evidence>
<dbReference type="Pfam" id="PF10338">
    <property type="entry name" value="YBL028C_N"/>
    <property type="match status" value="1"/>
</dbReference>
<dbReference type="OrthoDB" id="4087970at2759"/>
<dbReference type="EMBL" id="CAEFZW010000002">
    <property type="protein sequence ID" value="CAB4253101.1"/>
    <property type="molecule type" value="Genomic_DNA"/>
</dbReference>
<dbReference type="InterPro" id="IPR019434">
    <property type="entry name" value="DUF2423"/>
</dbReference>
<evidence type="ECO:0000313" key="4">
    <source>
        <dbReference type="Proteomes" id="UP000644660"/>
    </source>
</evidence>
<proteinExistence type="predicted"/>
<dbReference type="RefSeq" id="XP_041405139.1">
    <property type="nucleotide sequence ID" value="XM_041549205.1"/>
</dbReference>
<feature type="compositionally biased region" description="Basic residues" evidence="1">
    <location>
        <begin position="87"/>
        <end position="107"/>
    </location>
</feature>